<evidence type="ECO:0000313" key="3">
    <source>
        <dbReference type="Proteomes" id="UP000008138"/>
    </source>
</evidence>
<name>F2L154_THEU7</name>
<reference evidence="2 3" key="1">
    <citation type="journal article" date="2011" name="J. Bacteriol.">
        <title>Complete genome sequence of the thermoacidophilic crenarchaeon Thermoproteus uzoniensis 768-20.</title>
        <authorList>
            <person name="Mardanov A.V."/>
            <person name="Gumerov V.M."/>
            <person name="Beletsky A.V."/>
            <person name="Prokofeva M.I."/>
            <person name="Bonch-Osmolovskaya E.A."/>
            <person name="Ravin N.V."/>
            <person name="Skryabin K.G."/>
        </authorList>
    </citation>
    <scope>NUCLEOTIDE SEQUENCE [LARGE SCALE GENOMIC DNA]</scope>
    <source>
        <strain evidence="2 3">768-20</strain>
    </source>
</reference>
<gene>
    <name evidence="2" type="ordered locus">TUZN_0100</name>
</gene>
<dbReference type="EMBL" id="CP002590">
    <property type="protein sequence ID" value="AEA11603.1"/>
    <property type="molecule type" value="Genomic_DNA"/>
</dbReference>
<dbReference type="STRING" id="999630.TUZN_0100"/>
<dbReference type="Pfam" id="PF05916">
    <property type="entry name" value="Sld5"/>
    <property type="match status" value="1"/>
</dbReference>
<sequence>MEARRDLNKNLFQIIDLTISDRVAGIFITLRAGSRMPVVVGVAESRRVRVQIVKDLPQFMGLGPYKAGTTALLPVYTALRLVEIGAAKIDESSLLKPQEVAGLKFVEEREQLPAKLPDDFYARLRATVAQLKKDGDSKTLSALIGAARDLLIRRVEKLARLIAASPELIDDEEFQGRLAPEERALALALHGEVKALLGEILSP</sequence>
<keyword evidence="3" id="KW-1185">Reference proteome</keyword>
<dbReference type="AlphaFoldDB" id="F2L154"/>
<dbReference type="InterPro" id="IPR038437">
    <property type="entry name" value="GINS_Psf3_sf"/>
</dbReference>
<dbReference type="InterPro" id="IPR021151">
    <property type="entry name" value="GINS_A"/>
</dbReference>
<feature type="domain" description="GINS subunit" evidence="1">
    <location>
        <begin position="104"/>
        <end position="200"/>
    </location>
</feature>
<dbReference type="Gene3D" id="1.20.58.2050">
    <property type="match status" value="1"/>
</dbReference>
<dbReference type="Proteomes" id="UP000008138">
    <property type="component" value="Chromosome"/>
</dbReference>
<reference key="2">
    <citation type="submission" date="2011-03" db="EMBL/GenBank/DDBJ databases">
        <title>Complete genome sequence of the thermoacidophilic crenarchaeon Thermoproteus uzoniensis 768-20.</title>
        <authorList>
            <person name="Mardanov A.V."/>
            <person name="Gumerov V.M."/>
            <person name="Beletsky A.V."/>
            <person name="Prokofeva M.I."/>
            <person name="Bonch-Osmolovskaya E.A."/>
            <person name="Ravin N.V."/>
            <person name="Skryabin K.G."/>
        </authorList>
    </citation>
    <scope>NUCLEOTIDE SEQUENCE</scope>
    <source>
        <strain>768-20</strain>
    </source>
</reference>
<proteinExistence type="predicted"/>
<protein>
    <recommendedName>
        <fullName evidence="1">GINS subunit domain-containing protein</fullName>
    </recommendedName>
</protein>
<evidence type="ECO:0000313" key="2">
    <source>
        <dbReference type="EMBL" id="AEA11603.1"/>
    </source>
</evidence>
<accession>F2L154</accession>
<dbReference type="eggNOG" id="arCOG00552">
    <property type="taxonomic scope" value="Archaea"/>
</dbReference>
<dbReference type="CDD" id="cd11714">
    <property type="entry name" value="GINS_A_archaea"/>
    <property type="match status" value="1"/>
</dbReference>
<dbReference type="KEGG" id="tuz:TUZN_0100"/>
<organism evidence="2 3">
    <name type="scientific">Thermoproteus uzoniensis (strain 768-20)</name>
    <dbReference type="NCBI Taxonomy" id="999630"/>
    <lineage>
        <taxon>Archaea</taxon>
        <taxon>Thermoproteota</taxon>
        <taxon>Thermoprotei</taxon>
        <taxon>Thermoproteales</taxon>
        <taxon>Thermoproteaceae</taxon>
        <taxon>Thermoproteus</taxon>
    </lineage>
</organism>
<dbReference type="HOGENOM" id="CLU_116586_0_0_2"/>
<evidence type="ECO:0000259" key="1">
    <source>
        <dbReference type="Pfam" id="PF05916"/>
    </source>
</evidence>